<feature type="domain" description="HMG box" evidence="6">
    <location>
        <begin position="84"/>
        <end position="152"/>
    </location>
</feature>
<dbReference type="SUPFAM" id="SSF47095">
    <property type="entry name" value="HMG-box"/>
    <property type="match status" value="1"/>
</dbReference>
<feature type="region of interest" description="Disordered" evidence="5">
    <location>
        <begin position="567"/>
        <end position="609"/>
    </location>
</feature>
<keyword evidence="1" id="KW-0805">Transcription regulation</keyword>
<feature type="compositionally biased region" description="Low complexity" evidence="5">
    <location>
        <begin position="362"/>
        <end position="387"/>
    </location>
</feature>
<dbReference type="SMART" id="SM00398">
    <property type="entry name" value="HMG"/>
    <property type="match status" value="1"/>
</dbReference>
<dbReference type="CDD" id="cd01389">
    <property type="entry name" value="HMG-box_ROX1-like"/>
    <property type="match status" value="1"/>
</dbReference>
<keyword evidence="3" id="KW-0804">Transcription</keyword>
<evidence type="ECO:0000256" key="3">
    <source>
        <dbReference type="ARBA" id="ARBA00023163"/>
    </source>
</evidence>
<dbReference type="InterPro" id="IPR009071">
    <property type="entry name" value="HMG_box_dom"/>
</dbReference>
<dbReference type="EMBL" id="JANBVO010000049">
    <property type="protein sequence ID" value="KAJ9133585.1"/>
    <property type="molecule type" value="Genomic_DNA"/>
</dbReference>
<sequence>MSTRSRDGSFGRSQPAVERTTTASGFASPGGPVTRKRAASINTTEANNSSRLEDLSLHTPPAGSPHSTDSSRDLICLCTPAPKVPRPRNAFILYRQHHQAGVVAQHPGLANPEISKIIGEQWRDQPEEVKSSWKRLAEEEKARHQRQYPDYRYQPRRGGKGGPSARAATSSGEDPGRCPKCGGRYIATPRTPSTPFPGATPTSKQPPPSMPPYMTPNSRGSETPHYRQARPGDTPMVGDSHGRPPYHPRHPSLHDIDEDYDMMSPSDPKRRRFHGPGHYQPVSSPVPFGSHQPTRHMTRPSIAGPPPLSASSYGPSGGPLPGPSMLGRPSSGPMPPPPRPSVSYNPGPPPAPRNPGFDESLRLPPLQTQLPSSPTSASDASTGGGPSASAGLVGLGIGTAAVAATAPQSLRESQARSIEAMVMSIPYLNKLKVLGRISPPLAPPGPPASPAAETRGPVIAVEGAVPRLLRAVGRVVERTLEGSGECALRVWSDGGGGGPVPLSGNSSSSAASEDAGPSAAGAAAEGQSPEKDKSRSTSLSSASGAVDGFQRYMQTIMEWHDKSREMVKHVTTETSPEKQDQQPGVKGESSSAGPGRDSSDAPKRQQQQQQLLPVALVPDGFSLTLADRFACSVPIADSYAPVDHWQWMATLWRGIVGPDLVVYVRSATEDEVARLGGVDFKTPSVMVVRVNEARGLDEKTERRLAFEVMEWVRSGNLKEGFGRE</sequence>
<evidence type="ECO:0000259" key="6">
    <source>
        <dbReference type="PROSITE" id="PS50118"/>
    </source>
</evidence>
<evidence type="ECO:0000256" key="2">
    <source>
        <dbReference type="ARBA" id="ARBA00023125"/>
    </source>
</evidence>
<name>A0AA38VHV1_9PEZI</name>
<dbReference type="Gene3D" id="1.10.30.10">
    <property type="entry name" value="High mobility group box domain"/>
    <property type="match status" value="1"/>
</dbReference>
<dbReference type="GO" id="GO:0030154">
    <property type="term" value="P:cell differentiation"/>
    <property type="evidence" value="ECO:0007669"/>
    <property type="project" value="TreeGrafter"/>
</dbReference>
<keyword evidence="2 4" id="KW-0238">DNA-binding</keyword>
<dbReference type="GO" id="GO:0001228">
    <property type="term" value="F:DNA-binding transcription activator activity, RNA polymerase II-specific"/>
    <property type="evidence" value="ECO:0007669"/>
    <property type="project" value="TreeGrafter"/>
</dbReference>
<dbReference type="AlphaFoldDB" id="A0AA38VHV1"/>
<keyword evidence="4" id="KW-0539">Nucleus</keyword>
<dbReference type="PANTHER" id="PTHR10270">
    <property type="entry name" value="SOX TRANSCRIPTION FACTOR"/>
    <property type="match status" value="1"/>
</dbReference>
<protein>
    <submittedName>
        <fullName evidence="7">HMG box protein</fullName>
    </submittedName>
</protein>
<dbReference type="PROSITE" id="PS50118">
    <property type="entry name" value="HMG_BOX_2"/>
    <property type="match status" value="1"/>
</dbReference>
<feature type="region of interest" description="Disordered" evidence="5">
    <location>
        <begin position="490"/>
        <end position="542"/>
    </location>
</feature>
<feature type="compositionally biased region" description="Basic and acidic residues" evidence="5">
    <location>
        <begin position="567"/>
        <end position="580"/>
    </location>
</feature>
<feature type="region of interest" description="Disordered" evidence="5">
    <location>
        <begin position="138"/>
        <end position="387"/>
    </location>
</feature>
<feature type="DNA-binding region" description="HMG box" evidence="4">
    <location>
        <begin position="84"/>
        <end position="152"/>
    </location>
</feature>
<keyword evidence="8" id="KW-1185">Reference proteome</keyword>
<dbReference type="GO" id="GO:0005634">
    <property type="term" value="C:nucleus"/>
    <property type="evidence" value="ECO:0007669"/>
    <property type="project" value="UniProtKB-UniRule"/>
</dbReference>
<dbReference type="FunFam" id="1.10.30.10:FF:000041">
    <property type="entry name" value="HMG box family protein"/>
    <property type="match status" value="1"/>
</dbReference>
<feature type="compositionally biased region" description="Low complexity" evidence="5">
    <location>
        <begin position="500"/>
        <end position="527"/>
    </location>
</feature>
<evidence type="ECO:0000313" key="8">
    <source>
        <dbReference type="Proteomes" id="UP001174694"/>
    </source>
</evidence>
<dbReference type="GO" id="GO:0000122">
    <property type="term" value="P:negative regulation of transcription by RNA polymerase II"/>
    <property type="evidence" value="ECO:0007669"/>
    <property type="project" value="TreeGrafter"/>
</dbReference>
<dbReference type="Pfam" id="PF00505">
    <property type="entry name" value="HMG_box"/>
    <property type="match status" value="1"/>
</dbReference>
<accession>A0AA38VHV1</accession>
<evidence type="ECO:0000313" key="7">
    <source>
        <dbReference type="EMBL" id="KAJ9133585.1"/>
    </source>
</evidence>
<organism evidence="7 8">
    <name type="scientific">Pleurostoma richardsiae</name>
    <dbReference type="NCBI Taxonomy" id="41990"/>
    <lineage>
        <taxon>Eukaryota</taxon>
        <taxon>Fungi</taxon>
        <taxon>Dikarya</taxon>
        <taxon>Ascomycota</taxon>
        <taxon>Pezizomycotina</taxon>
        <taxon>Sordariomycetes</taxon>
        <taxon>Sordariomycetidae</taxon>
        <taxon>Calosphaeriales</taxon>
        <taxon>Pleurostomataceae</taxon>
        <taxon>Pleurostoma</taxon>
    </lineage>
</organism>
<comment type="caution">
    <text evidence="7">The sequence shown here is derived from an EMBL/GenBank/DDBJ whole genome shotgun (WGS) entry which is preliminary data.</text>
</comment>
<dbReference type="GO" id="GO:0000978">
    <property type="term" value="F:RNA polymerase II cis-regulatory region sequence-specific DNA binding"/>
    <property type="evidence" value="ECO:0007669"/>
    <property type="project" value="TreeGrafter"/>
</dbReference>
<dbReference type="InterPro" id="IPR036910">
    <property type="entry name" value="HMG_box_dom_sf"/>
</dbReference>
<feature type="compositionally biased region" description="Polar residues" evidence="5">
    <location>
        <begin position="40"/>
        <end position="50"/>
    </location>
</feature>
<dbReference type="PANTHER" id="PTHR10270:SF320">
    <property type="entry name" value="BOX TRANSCRIPTIONAL REGULATOR, PUTATIVE (AFU_ORTHOLOGUE AFUA_4G10820)-RELATED"/>
    <property type="match status" value="1"/>
</dbReference>
<evidence type="ECO:0000256" key="5">
    <source>
        <dbReference type="SAM" id="MobiDB-lite"/>
    </source>
</evidence>
<feature type="compositionally biased region" description="Pro residues" evidence="5">
    <location>
        <begin position="204"/>
        <end position="214"/>
    </location>
</feature>
<dbReference type="InterPro" id="IPR050140">
    <property type="entry name" value="SRY-related_HMG-box_TF-like"/>
</dbReference>
<feature type="region of interest" description="Disordered" evidence="5">
    <location>
        <begin position="1"/>
        <end position="73"/>
    </location>
</feature>
<reference evidence="7" key="1">
    <citation type="submission" date="2022-07" db="EMBL/GenBank/DDBJ databases">
        <title>Fungi with potential for degradation of polypropylene.</title>
        <authorList>
            <person name="Gostincar C."/>
        </authorList>
    </citation>
    <scope>NUCLEOTIDE SEQUENCE</scope>
    <source>
        <strain evidence="7">EXF-13308</strain>
    </source>
</reference>
<gene>
    <name evidence="7" type="ORF">NKR23_g10704</name>
</gene>
<evidence type="ECO:0000256" key="1">
    <source>
        <dbReference type="ARBA" id="ARBA00023015"/>
    </source>
</evidence>
<evidence type="ECO:0000256" key="4">
    <source>
        <dbReference type="PROSITE-ProRule" id="PRU00267"/>
    </source>
</evidence>
<proteinExistence type="predicted"/>
<dbReference type="Proteomes" id="UP001174694">
    <property type="component" value="Unassembled WGS sequence"/>
</dbReference>
<feature type="compositionally biased region" description="Pro residues" evidence="5">
    <location>
        <begin position="332"/>
        <end position="353"/>
    </location>
</feature>